<accession>K5DYP2</accession>
<reference evidence="2 3" key="1">
    <citation type="journal article" date="2013" name="Mar. Genomics">
        <title>Expression of sulfatases in Rhodopirellula baltica and the diversity of sulfatases in the genus Rhodopirellula.</title>
        <authorList>
            <person name="Wegner C.E."/>
            <person name="Richter-Heitmann T."/>
            <person name="Klindworth A."/>
            <person name="Klockow C."/>
            <person name="Richter M."/>
            <person name="Achstetter T."/>
            <person name="Glockner F.O."/>
            <person name="Harder J."/>
        </authorList>
    </citation>
    <scope>NUCLEOTIDE SEQUENCE [LARGE SCALE GENOMIC DNA]</scope>
    <source>
        <strain evidence="2 3">SH28</strain>
    </source>
</reference>
<dbReference type="EMBL" id="AMCW01000175">
    <property type="protein sequence ID" value="EKJ98570.1"/>
    <property type="molecule type" value="Genomic_DNA"/>
</dbReference>
<dbReference type="AlphaFoldDB" id="K5DYP2"/>
<name>K5DYP2_RHOBT</name>
<comment type="caution">
    <text evidence="2">The sequence shown here is derived from an EMBL/GenBank/DDBJ whole genome shotgun (WGS) entry which is preliminary data.</text>
</comment>
<evidence type="ECO:0000256" key="1">
    <source>
        <dbReference type="SAM" id="MobiDB-lite"/>
    </source>
</evidence>
<feature type="compositionally biased region" description="Polar residues" evidence="1">
    <location>
        <begin position="43"/>
        <end position="58"/>
    </location>
</feature>
<sequence length="58" mass="6348">MGRNQGIFSRLGKEAALNPPLFRSDGWSRGIRTYPISKPSCKQAGSSSGANHFIKLQQ</sequence>
<proteinExistence type="predicted"/>
<evidence type="ECO:0000313" key="2">
    <source>
        <dbReference type="EMBL" id="EKJ98570.1"/>
    </source>
</evidence>
<feature type="region of interest" description="Disordered" evidence="1">
    <location>
        <begin position="38"/>
        <end position="58"/>
    </location>
</feature>
<dbReference type="PATRIC" id="fig|993517.3.peg.6625"/>
<gene>
    <name evidence="2" type="ORF">RBSH_06116</name>
</gene>
<protein>
    <submittedName>
        <fullName evidence="2">Uncharacterized protein</fullName>
    </submittedName>
</protein>
<dbReference type="Proteomes" id="UP000007993">
    <property type="component" value="Unassembled WGS sequence"/>
</dbReference>
<evidence type="ECO:0000313" key="3">
    <source>
        <dbReference type="Proteomes" id="UP000007993"/>
    </source>
</evidence>
<organism evidence="2 3">
    <name type="scientific">Rhodopirellula baltica SH28</name>
    <dbReference type="NCBI Taxonomy" id="993517"/>
    <lineage>
        <taxon>Bacteria</taxon>
        <taxon>Pseudomonadati</taxon>
        <taxon>Planctomycetota</taxon>
        <taxon>Planctomycetia</taxon>
        <taxon>Pirellulales</taxon>
        <taxon>Pirellulaceae</taxon>
        <taxon>Rhodopirellula</taxon>
    </lineage>
</organism>